<keyword evidence="3" id="KW-1185">Reference proteome</keyword>
<sequence>MRHRGELQRLEVDEVVDGQRRGEQAVDVAVQLRQVGVHRGRFRRACLDVHACGDPLRLGPFGGAGPRRGGGRPLEAHPGPLHLPLRRGLGADDGRHLLAPPSLRLLGLMVELREEAASCHRTSR</sequence>
<organism evidence="2 3">
    <name type="scientific">Dactylosporangium vinaceum</name>
    <dbReference type="NCBI Taxonomy" id="53362"/>
    <lineage>
        <taxon>Bacteria</taxon>
        <taxon>Bacillati</taxon>
        <taxon>Actinomycetota</taxon>
        <taxon>Actinomycetes</taxon>
        <taxon>Micromonosporales</taxon>
        <taxon>Micromonosporaceae</taxon>
        <taxon>Dactylosporangium</taxon>
    </lineage>
</organism>
<feature type="compositionally biased region" description="Low complexity" evidence="1">
    <location>
        <begin position="77"/>
        <end position="87"/>
    </location>
</feature>
<feature type="compositionally biased region" description="Gly residues" evidence="1">
    <location>
        <begin position="62"/>
        <end position="72"/>
    </location>
</feature>
<gene>
    <name evidence="2" type="ORF">ACFFTR_26595</name>
</gene>
<dbReference type="EMBL" id="JBHMCA010000049">
    <property type="protein sequence ID" value="MFB9446673.1"/>
    <property type="molecule type" value="Genomic_DNA"/>
</dbReference>
<reference evidence="2 3" key="1">
    <citation type="submission" date="2024-09" db="EMBL/GenBank/DDBJ databases">
        <authorList>
            <person name="Sun Q."/>
            <person name="Mori K."/>
        </authorList>
    </citation>
    <scope>NUCLEOTIDE SEQUENCE [LARGE SCALE GENOMIC DNA]</scope>
    <source>
        <strain evidence="2 3">JCM 3307</strain>
    </source>
</reference>
<accession>A0ABV5MDD8</accession>
<feature type="region of interest" description="Disordered" evidence="1">
    <location>
        <begin position="62"/>
        <end position="87"/>
    </location>
</feature>
<proteinExistence type="predicted"/>
<dbReference type="Proteomes" id="UP001589608">
    <property type="component" value="Unassembled WGS sequence"/>
</dbReference>
<comment type="caution">
    <text evidence="2">The sequence shown here is derived from an EMBL/GenBank/DDBJ whole genome shotgun (WGS) entry which is preliminary data.</text>
</comment>
<protein>
    <submittedName>
        <fullName evidence="2">Uncharacterized protein</fullName>
    </submittedName>
</protein>
<dbReference type="RefSeq" id="WP_223104589.1">
    <property type="nucleotide sequence ID" value="NZ_CP061913.1"/>
</dbReference>
<evidence type="ECO:0000256" key="1">
    <source>
        <dbReference type="SAM" id="MobiDB-lite"/>
    </source>
</evidence>
<name>A0ABV5MDD8_9ACTN</name>
<evidence type="ECO:0000313" key="3">
    <source>
        <dbReference type="Proteomes" id="UP001589608"/>
    </source>
</evidence>
<evidence type="ECO:0000313" key="2">
    <source>
        <dbReference type="EMBL" id="MFB9446673.1"/>
    </source>
</evidence>